<organism evidence="2 3">
    <name type="scientific">Oleispira antarctica</name>
    <dbReference type="NCBI Taxonomy" id="188908"/>
    <lineage>
        <taxon>Bacteria</taxon>
        <taxon>Pseudomonadati</taxon>
        <taxon>Pseudomonadota</taxon>
        <taxon>Gammaproteobacteria</taxon>
        <taxon>Oceanospirillales</taxon>
        <taxon>Oceanospirillaceae</taxon>
        <taxon>Oleispira</taxon>
    </lineage>
</organism>
<dbReference type="Proteomes" id="UP000227088">
    <property type="component" value="Unassembled WGS sequence"/>
</dbReference>
<evidence type="ECO:0000259" key="1">
    <source>
        <dbReference type="Pfam" id="PF03705"/>
    </source>
</evidence>
<comment type="caution">
    <text evidence="2">The sequence shown here is derived from an EMBL/GenBank/DDBJ whole genome shotgun (WGS) entry which is preliminary data.</text>
</comment>
<sequence length="72" mass="8345">MSFSISPAEYNQFKQKLEQYSGIMLGENKEYLITSRLRRLLESEKLANLSELVTSMDRNLKLKELVVDAMTT</sequence>
<dbReference type="AlphaFoldDB" id="A0A1Y5HXI2"/>
<name>A0A1Y5HXI2_OLEAN</name>
<dbReference type="SUPFAM" id="SSF47757">
    <property type="entry name" value="Chemotaxis receptor methyltransferase CheR, N-terminal domain"/>
    <property type="match status" value="1"/>
</dbReference>
<gene>
    <name evidence="2" type="ORF">A9R00_02335</name>
</gene>
<feature type="non-terminal residue" evidence="2">
    <location>
        <position position="72"/>
    </location>
</feature>
<dbReference type="EMBL" id="MABE01000135">
    <property type="protein sequence ID" value="OUS41157.1"/>
    <property type="molecule type" value="Genomic_DNA"/>
</dbReference>
<evidence type="ECO:0000313" key="3">
    <source>
        <dbReference type="Proteomes" id="UP000227088"/>
    </source>
</evidence>
<accession>A0A1Y5HXI2</accession>
<dbReference type="InterPro" id="IPR036804">
    <property type="entry name" value="CheR_N_sf"/>
</dbReference>
<evidence type="ECO:0000313" key="2">
    <source>
        <dbReference type="EMBL" id="OUS41157.1"/>
    </source>
</evidence>
<protein>
    <submittedName>
        <fullName evidence="2">Chemotaxis protein</fullName>
    </submittedName>
</protein>
<dbReference type="InterPro" id="IPR022641">
    <property type="entry name" value="CheR_N"/>
</dbReference>
<dbReference type="Gene3D" id="1.10.155.10">
    <property type="entry name" value="Chemotaxis receptor methyltransferase CheR, N-terminal domain"/>
    <property type="match status" value="1"/>
</dbReference>
<dbReference type="Pfam" id="PF03705">
    <property type="entry name" value="CheR_N"/>
    <property type="match status" value="1"/>
</dbReference>
<feature type="domain" description="Chemotaxis receptor methyltransferase CheR N-terminal" evidence="1">
    <location>
        <begin position="8"/>
        <end position="54"/>
    </location>
</feature>
<reference evidence="3" key="1">
    <citation type="journal article" date="2017" name="Proc. Natl. Acad. Sci. U.S.A.">
        <title>Simulation of Deepwater Horizon oil plume reveals substrate specialization within a complex community of hydrocarbon degraders.</title>
        <authorList>
            <person name="Hu P."/>
            <person name="Dubinsky E.A."/>
            <person name="Probst A.J."/>
            <person name="Wang J."/>
            <person name="Sieber C.M.K."/>
            <person name="Tom L.M."/>
            <person name="Gardinali P."/>
            <person name="Banfield J.F."/>
            <person name="Atlas R.M."/>
            <person name="Andersen G.L."/>
        </authorList>
    </citation>
    <scope>NUCLEOTIDE SEQUENCE [LARGE SCALE GENOMIC DNA]</scope>
</reference>
<proteinExistence type="predicted"/>